<proteinExistence type="predicted"/>
<feature type="domain" description="U3 small nucleolar RNA-associated protein 20 N-terminal" evidence="1">
    <location>
        <begin position="22"/>
        <end position="98"/>
    </location>
</feature>
<evidence type="ECO:0000259" key="1">
    <source>
        <dbReference type="Pfam" id="PF07539"/>
    </source>
</evidence>
<dbReference type="InterPro" id="IPR011430">
    <property type="entry name" value="UTP20_N"/>
</dbReference>
<organism evidence="2 3">
    <name type="scientific">Vitis vinifera</name>
    <name type="common">Grape</name>
    <dbReference type="NCBI Taxonomy" id="29760"/>
    <lineage>
        <taxon>Eukaryota</taxon>
        <taxon>Viridiplantae</taxon>
        <taxon>Streptophyta</taxon>
        <taxon>Embryophyta</taxon>
        <taxon>Tracheophyta</taxon>
        <taxon>Spermatophyta</taxon>
        <taxon>Magnoliopsida</taxon>
        <taxon>eudicotyledons</taxon>
        <taxon>Gunneridae</taxon>
        <taxon>Pentapetalae</taxon>
        <taxon>rosids</taxon>
        <taxon>Vitales</taxon>
        <taxon>Vitaceae</taxon>
        <taxon>Viteae</taxon>
        <taxon>Vitis</taxon>
    </lineage>
</organism>
<dbReference type="PANTHER" id="PTHR15922:SF2">
    <property type="entry name" value="NBAS SUBUNIT OF NRZ TETHERING COMPLEX"/>
    <property type="match status" value="1"/>
</dbReference>
<gene>
    <name evidence="2" type="ORF">VitviT2T_018360</name>
</gene>
<keyword evidence="3" id="KW-1185">Reference proteome</keyword>
<dbReference type="EMBL" id="CP126659">
    <property type="protein sequence ID" value="WJZ99957.1"/>
    <property type="molecule type" value="Genomic_DNA"/>
</dbReference>
<dbReference type="Proteomes" id="UP001227230">
    <property type="component" value="Chromosome 12"/>
</dbReference>
<dbReference type="PANTHER" id="PTHR15922">
    <property type="entry name" value="NEUROBLASTOMA-AMPLIFIED SEQUENCE"/>
    <property type="match status" value="1"/>
</dbReference>
<accession>A0ABY9CXF0</accession>
<protein>
    <recommendedName>
        <fullName evidence="1">U3 small nucleolar RNA-associated protein 20 N-terminal domain-containing protein</fullName>
    </recommendedName>
</protein>
<evidence type="ECO:0000313" key="2">
    <source>
        <dbReference type="EMBL" id="WJZ99957.1"/>
    </source>
</evidence>
<sequence length="276" mass="31048">MRGLPGVQLAEEEETEIGDVRVLSVANPINELDVTSVMETSGLDYDTIVHAYEKISMEFFNNISKNQALIILSRCIYDMSSNELILRHNAYRLLVSSAELSVQIPKLEVKSEHETLEAMDPALSECVNKIGPMEDAVKALFAYGLHLTSRFSVKEYNKFRIMLINEAAAALAESGKIRALNLLFKRHPYTLTPPMLEILAAVSEIIQVQTYGQLPPGRSPPTSFALREKDWVECERMVSFINRLPEDKEGNIRIKTEPIARQILGFSWPSADEFSS</sequence>
<evidence type="ECO:0000313" key="3">
    <source>
        <dbReference type="Proteomes" id="UP001227230"/>
    </source>
</evidence>
<name>A0ABY9CXF0_VITVI</name>
<reference evidence="2 3" key="1">
    <citation type="journal article" date="2023" name="Hortic Res">
        <title>The complete reference genome for grapevine (Vitis vinifera L.) genetics and breeding.</title>
        <authorList>
            <person name="Shi X."/>
            <person name="Cao S."/>
            <person name="Wang X."/>
            <person name="Huang S."/>
            <person name="Wang Y."/>
            <person name="Liu Z."/>
            <person name="Liu W."/>
            <person name="Leng X."/>
            <person name="Peng Y."/>
            <person name="Wang N."/>
            <person name="Wang Y."/>
            <person name="Ma Z."/>
            <person name="Xu X."/>
            <person name="Zhang F."/>
            <person name="Xue H."/>
            <person name="Zhong H."/>
            <person name="Wang Y."/>
            <person name="Zhang K."/>
            <person name="Velt A."/>
            <person name="Avia K."/>
            <person name="Holtgrawe D."/>
            <person name="Grimplet J."/>
            <person name="Matus J.T."/>
            <person name="Ware D."/>
            <person name="Wu X."/>
            <person name="Wang H."/>
            <person name="Liu C."/>
            <person name="Fang Y."/>
            <person name="Rustenholz C."/>
            <person name="Cheng Z."/>
            <person name="Xiao H."/>
            <person name="Zhou Y."/>
        </authorList>
    </citation>
    <scope>NUCLEOTIDE SEQUENCE [LARGE SCALE GENOMIC DNA]</scope>
    <source>
        <strain evidence="3">cv. Pinot noir / PN40024</strain>
        <tissue evidence="2">Leaf</tissue>
    </source>
</reference>
<dbReference type="Pfam" id="PF07539">
    <property type="entry name" value="UTP20_N"/>
    <property type="match status" value="1"/>
</dbReference>